<dbReference type="KEGG" id="sur:STAUR_8222"/>
<keyword evidence="3" id="KW-1185">Reference proteome</keyword>
<evidence type="ECO:0000313" key="1">
    <source>
        <dbReference type="EMBL" id="ADO75977.1"/>
    </source>
</evidence>
<proteinExistence type="predicted"/>
<accession>Q08X13</accession>
<dbReference type="Proteomes" id="UP000032702">
    <property type="component" value="Unassembled WGS sequence"/>
</dbReference>
<dbReference type="EMBL" id="CP002271">
    <property type="protein sequence ID" value="ADO75977.1"/>
    <property type="molecule type" value="Genomic_DNA"/>
</dbReference>
<organism evidence="2 4">
    <name type="scientific">Stigmatella aurantiaca (strain DW4/3-1)</name>
    <dbReference type="NCBI Taxonomy" id="378806"/>
    <lineage>
        <taxon>Bacteria</taxon>
        <taxon>Pseudomonadati</taxon>
        <taxon>Myxococcota</taxon>
        <taxon>Myxococcia</taxon>
        <taxon>Myxococcales</taxon>
        <taxon>Cystobacterineae</taxon>
        <taxon>Archangiaceae</taxon>
        <taxon>Stigmatella</taxon>
    </lineage>
</organism>
<protein>
    <submittedName>
        <fullName evidence="2">Uncharacterized protein</fullName>
    </submittedName>
</protein>
<sequence>MQELDKKFVEPVVLGNRPFEMVADVARDAMVRTHKLVTALTAAKDGQAAVAEHADSEQSSVKLR</sequence>
<dbReference type="AlphaFoldDB" id="Q08X13"/>
<evidence type="ECO:0000313" key="4">
    <source>
        <dbReference type="Proteomes" id="UP000032702"/>
    </source>
</evidence>
<dbReference type="STRING" id="378806.STAUR_8222"/>
<dbReference type="HOGENOM" id="CLU_2865688_0_0_7"/>
<dbReference type="Proteomes" id="UP000001351">
    <property type="component" value="Chromosome"/>
</dbReference>
<name>Q08X13_STIAD</name>
<dbReference type="EMBL" id="AAMD01000095">
    <property type="protein sequence ID" value="EAU65039.1"/>
    <property type="molecule type" value="Genomic_DNA"/>
</dbReference>
<dbReference type="RefSeq" id="WP_002615795.1">
    <property type="nucleotide sequence ID" value="NC_014623.1"/>
</dbReference>
<gene>
    <name evidence="1" type="ordered locus">STAUR_8222</name>
    <name evidence="2" type="ORF">STIAU_3180</name>
</gene>
<reference evidence="1 3" key="2">
    <citation type="journal article" date="2011" name="Mol. Biol. Evol.">
        <title>Comparative genomic analysis of fruiting body formation in Myxococcales.</title>
        <authorList>
            <person name="Huntley S."/>
            <person name="Hamann N."/>
            <person name="Wegener-Feldbrugge S."/>
            <person name="Treuner-Lange A."/>
            <person name="Kube M."/>
            <person name="Reinhardt R."/>
            <person name="Klages S."/>
            <person name="Muller R."/>
            <person name="Ronning C.M."/>
            <person name="Nierman W.C."/>
            <person name="Sogaard-Andersen L."/>
        </authorList>
    </citation>
    <scope>NUCLEOTIDE SEQUENCE [LARGE SCALE GENOMIC DNA]</scope>
    <source>
        <strain evidence="1 3">DW4/3-1</strain>
    </source>
</reference>
<reference evidence="2 4" key="1">
    <citation type="submission" date="2006-04" db="EMBL/GenBank/DDBJ databases">
        <authorList>
            <person name="Nierman W.C."/>
        </authorList>
    </citation>
    <scope>NUCLEOTIDE SEQUENCE [LARGE SCALE GENOMIC DNA]</scope>
    <source>
        <strain evidence="2 4">DW4/3-1</strain>
    </source>
</reference>
<evidence type="ECO:0000313" key="3">
    <source>
        <dbReference type="Proteomes" id="UP000001351"/>
    </source>
</evidence>
<evidence type="ECO:0000313" key="2">
    <source>
        <dbReference type="EMBL" id="EAU65039.1"/>
    </source>
</evidence>